<dbReference type="EMBL" id="PVNP01000003">
    <property type="protein sequence ID" value="PRO75580.1"/>
    <property type="molecule type" value="Genomic_DNA"/>
</dbReference>
<comment type="caution">
    <text evidence="2">The sequence shown here is derived from an EMBL/GenBank/DDBJ whole genome shotgun (WGS) entry which is preliminary data.</text>
</comment>
<evidence type="ECO:0000313" key="3">
    <source>
        <dbReference type="Proteomes" id="UP000238949"/>
    </source>
</evidence>
<dbReference type="OrthoDB" id="6334989at2"/>
<keyword evidence="1" id="KW-0732">Signal</keyword>
<dbReference type="RefSeq" id="WP_146129459.1">
    <property type="nucleotide sequence ID" value="NZ_PVNP01000003.1"/>
</dbReference>
<evidence type="ECO:0000313" key="2">
    <source>
        <dbReference type="EMBL" id="PRO75580.1"/>
    </source>
</evidence>
<feature type="chain" id="PRO_5015562664" evidence="1">
    <location>
        <begin position="25"/>
        <end position="333"/>
    </location>
</feature>
<keyword evidence="3" id="KW-1185">Reference proteome</keyword>
<gene>
    <name evidence="2" type="ORF">C6Y40_00320</name>
</gene>
<protein>
    <submittedName>
        <fullName evidence="2">Uncharacterized protein</fullName>
    </submittedName>
</protein>
<reference evidence="3" key="1">
    <citation type="journal article" date="2020" name="Int. J. Syst. Evol. Microbiol.">
        <title>Alteromonas alba sp. nov., a marine bacterium isolated from the seawater of the West Pacific Ocean.</title>
        <authorList>
            <person name="Sun C."/>
            <person name="Wu Y.-H."/>
            <person name="Xamxidin M."/>
            <person name="Cheng H."/>
            <person name="Xu X.-W."/>
        </authorList>
    </citation>
    <scope>NUCLEOTIDE SEQUENCE [LARGE SCALE GENOMIC DNA]</scope>
    <source>
        <strain evidence="3">190</strain>
    </source>
</reference>
<dbReference type="AlphaFoldDB" id="A0A2S9VGK5"/>
<dbReference type="Proteomes" id="UP000238949">
    <property type="component" value="Unassembled WGS sequence"/>
</dbReference>
<evidence type="ECO:0000256" key="1">
    <source>
        <dbReference type="SAM" id="SignalP"/>
    </source>
</evidence>
<dbReference type="Gene3D" id="3.40.190.10">
    <property type="entry name" value="Periplasmic binding protein-like II"/>
    <property type="match status" value="2"/>
</dbReference>
<proteinExistence type="predicted"/>
<dbReference type="SUPFAM" id="SSF53850">
    <property type="entry name" value="Periplasmic binding protein-like II"/>
    <property type="match status" value="1"/>
</dbReference>
<organism evidence="2 3">
    <name type="scientific">Alteromonas alba</name>
    <dbReference type="NCBI Taxonomy" id="2079529"/>
    <lineage>
        <taxon>Bacteria</taxon>
        <taxon>Pseudomonadati</taxon>
        <taxon>Pseudomonadota</taxon>
        <taxon>Gammaproteobacteria</taxon>
        <taxon>Alteromonadales</taxon>
        <taxon>Alteromonadaceae</taxon>
        <taxon>Alteromonas/Salinimonas group</taxon>
        <taxon>Alteromonas</taxon>
    </lineage>
</organism>
<feature type="signal peptide" evidence="1">
    <location>
        <begin position="1"/>
        <end position="24"/>
    </location>
</feature>
<name>A0A2S9VGK5_9ALTE</name>
<sequence>MQLNGVVPGLLSAWLMVLAFSAAAQSPITLVANPLPTLVSEETENARLNQLVEQAFSELGVEVTLAVDRPAFSGSGLLTGKYDGEFAHLALQEQRDNLLYSKAYLPALLYVASRKYPLDEVTQFSHIRNSRVATTNRIANTPAMRNIKAVSWVRNPALFDMFSQLSEKRADYVFEDWLVIAEFNRMLTNNGEKPLYVSPYPLVTSAVTISLRKDYPNARQLLDRFDSYIRDIQRDGRFNLAMAVSWTSMDINGDGTADWITSAQMHHDDVPPMSQKGVLPLDKTKPGEASLFVIDGEQFSSWPDAQAKLNDQPVLPRPTLLDREVYKRMLQRW</sequence>
<accession>A0A2S9VGK5</accession>